<name>A0A0R3RZB0_9BILA</name>
<feature type="transmembrane region" description="Helical" evidence="1">
    <location>
        <begin position="95"/>
        <end position="117"/>
    </location>
</feature>
<evidence type="ECO:0000313" key="2">
    <source>
        <dbReference type="Proteomes" id="UP000050640"/>
    </source>
</evidence>
<organism evidence="2 3">
    <name type="scientific">Elaeophora elaphi</name>
    <dbReference type="NCBI Taxonomy" id="1147741"/>
    <lineage>
        <taxon>Eukaryota</taxon>
        <taxon>Metazoa</taxon>
        <taxon>Ecdysozoa</taxon>
        <taxon>Nematoda</taxon>
        <taxon>Chromadorea</taxon>
        <taxon>Rhabditida</taxon>
        <taxon>Spirurina</taxon>
        <taxon>Spiruromorpha</taxon>
        <taxon>Filarioidea</taxon>
        <taxon>Onchocercidae</taxon>
        <taxon>Elaeophora</taxon>
    </lineage>
</organism>
<sequence>MQPHLPLSNSINLSCSTDACVNDAKDDRFIRDKSAFYTRQFRHISASSNITHPKCCFFKINTDSMIAISVMALIFIGLFIGGISRQQKNCMLPLILLMIFSCVGLFGMFVIMITMTADNTNKRFTKYSTAANIITTR</sequence>
<evidence type="ECO:0000313" key="3">
    <source>
        <dbReference type="WBParaSite" id="EEL_0000765701-mRNA-1"/>
    </source>
</evidence>
<evidence type="ECO:0000256" key="1">
    <source>
        <dbReference type="SAM" id="Phobius"/>
    </source>
</evidence>
<keyword evidence="2" id="KW-1185">Reference proteome</keyword>
<dbReference type="Proteomes" id="UP000050640">
    <property type="component" value="Unplaced"/>
</dbReference>
<dbReference type="AlphaFoldDB" id="A0A0R3RZB0"/>
<protein>
    <submittedName>
        <fullName evidence="3">Phosphoinositide-interacting protein</fullName>
    </submittedName>
</protein>
<accession>A0A0R3RZB0</accession>
<reference evidence="3" key="1">
    <citation type="submission" date="2017-02" db="UniProtKB">
        <authorList>
            <consortium name="WormBaseParasite"/>
        </authorList>
    </citation>
    <scope>IDENTIFICATION</scope>
</reference>
<dbReference type="WBParaSite" id="EEL_0000765701-mRNA-1">
    <property type="protein sequence ID" value="EEL_0000765701-mRNA-1"/>
    <property type="gene ID" value="EEL_0000765701"/>
</dbReference>
<feature type="transmembrane region" description="Helical" evidence="1">
    <location>
        <begin position="64"/>
        <end position="83"/>
    </location>
</feature>
<proteinExistence type="predicted"/>
<keyword evidence="1" id="KW-0472">Membrane</keyword>
<keyword evidence="1" id="KW-0812">Transmembrane</keyword>
<keyword evidence="1" id="KW-1133">Transmembrane helix</keyword>